<dbReference type="GO" id="GO:0015658">
    <property type="term" value="F:branched-chain amino acid transmembrane transporter activity"/>
    <property type="evidence" value="ECO:0007669"/>
    <property type="project" value="TreeGrafter"/>
</dbReference>
<dbReference type="GO" id="GO:0016887">
    <property type="term" value="F:ATP hydrolysis activity"/>
    <property type="evidence" value="ECO:0007669"/>
    <property type="project" value="InterPro"/>
</dbReference>
<dbReference type="PROSITE" id="PS50893">
    <property type="entry name" value="ABC_TRANSPORTER_2"/>
    <property type="match status" value="1"/>
</dbReference>
<evidence type="ECO:0000259" key="7">
    <source>
        <dbReference type="PROSITE" id="PS50893"/>
    </source>
</evidence>
<accession>A0A4Z0NP56</accession>
<dbReference type="SMART" id="SM00382">
    <property type="entry name" value="AAA"/>
    <property type="match status" value="1"/>
</dbReference>
<dbReference type="Gene3D" id="3.40.50.300">
    <property type="entry name" value="P-loop containing nucleotide triphosphate hydrolases"/>
    <property type="match status" value="1"/>
</dbReference>
<evidence type="ECO:0000313" key="9">
    <source>
        <dbReference type="Proteomes" id="UP000297535"/>
    </source>
</evidence>
<dbReference type="InterPro" id="IPR017871">
    <property type="entry name" value="ABC_transporter-like_CS"/>
</dbReference>
<keyword evidence="4 8" id="KW-0067">ATP-binding</keyword>
<protein>
    <submittedName>
        <fullName evidence="8">ABC transporter ATP-binding protein</fullName>
    </submittedName>
</protein>
<dbReference type="Pfam" id="PF00005">
    <property type="entry name" value="ABC_tran"/>
    <property type="match status" value="1"/>
</dbReference>
<dbReference type="PANTHER" id="PTHR43820:SF4">
    <property type="entry name" value="HIGH-AFFINITY BRANCHED-CHAIN AMINO ACID TRANSPORT ATP-BINDING PROTEIN LIVF"/>
    <property type="match status" value="1"/>
</dbReference>
<dbReference type="CDD" id="cd03224">
    <property type="entry name" value="ABC_TM1139_LivF_branched"/>
    <property type="match status" value="1"/>
</dbReference>
<dbReference type="InterPro" id="IPR003593">
    <property type="entry name" value="AAA+_ATPase"/>
</dbReference>
<evidence type="ECO:0000256" key="3">
    <source>
        <dbReference type="ARBA" id="ARBA00022741"/>
    </source>
</evidence>
<comment type="similarity">
    <text evidence="1">Belongs to the ABC transporter superfamily.</text>
</comment>
<dbReference type="Proteomes" id="UP000297535">
    <property type="component" value="Unassembled WGS sequence"/>
</dbReference>
<proteinExistence type="inferred from homology"/>
<dbReference type="AlphaFoldDB" id="A0A4Z0NP56"/>
<organism evidence="8 9">
    <name type="scientific">Methylobacterium nonmethylotrophicum</name>
    <dbReference type="NCBI Taxonomy" id="1141884"/>
    <lineage>
        <taxon>Bacteria</taxon>
        <taxon>Pseudomonadati</taxon>
        <taxon>Pseudomonadota</taxon>
        <taxon>Alphaproteobacteria</taxon>
        <taxon>Hyphomicrobiales</taxon>
        <taxon>Methylobacteriaceae</taxon>
        <taxon>Methylobacterium</taxon>
    </lineage>
</organism>
<dbReference type="InterPro" id="IPR003439">
    <property type="entry name" value="ABC_transporter-like_ATP-bd"/>
</dbReference>
<evidence type="ECO:0000256" key="4">
    <source>
        <dbReference type="ARBA" id="ARBA00022840"/>
    </source>
</evidence>
<dbReference type="InterPro" id="IPR052156">
    <property type="entry name" value="BCAA_Transport_ATP-bd_LivF"/>
</dbReference>
<keyword evidence="3" id="KW-0547">Nucleotide-binding</keyword>
<dbReference type="PROSITE" id="PS00211">
    <property type="entry name" value="ABC_TRANSPORTER_1"/>
    <property type="match status" value="1"/>
</dbReference>
<name>A0A4Z0NP56_9HYPH</name>
<keyword evidence="5" id="KW-0029">Amino-acid transport</keyword>
<comment type="caution">
    <text evidence="8">The sequence shown here is derived from an EMBL/GenBank/DDBJ whole genome shotgun (WGS) entry which is preliminary data.</text>
</comment>
<evidence type="ECO:0000256" key="6">
    <source>
        <dbReference type="SAM" id="MobiDB-lite"/>
    </source>
</evidence>
<feature type="region of interest" description="Disordered" evidence="6">
    <location>
        <begin position="1"/>
        <end position="23"/>
    </location>
</feature>
<evidence type="ECO:0000256" key="5">
    <source>
        <dbReference type="ARBA" id="ARBA00022970"/>
    </source>
</evidence>
<dbReference type="InterPro" id="IPR027417">
    <property type="entry name" value="P-loop_NTPase"/>
</dbReference>
<dbReference type="GO" id="GO:0005524">
    <property type="term" value="F:ATP binding"/>
    <property type="evidence" value="ECO:0007669"/>
    <property type="project" value="UniProtKB-KW"/>
</dbReference>
<dbReference type="EMBL" id="SRLB01000011">
    <property type="protein sequence ID" value="TGD98322.1"/>
    <property type="molecule type" value="Genomic_DNA"/>
</dbReference>
<keyword evidence="9" id="KW-1185">Reference proteome</keyword>
<gene>
    <name evidence="8" type="ORF">EU555_16580</name>
</gene>
<dbReference type="GO" id="GO:0015807">
    <property type="term" value="P:L-amino acid transport"/>
    <property type="evidence" value="ECO:0007669"/>
    <property type="project" value="TreeGrafter"/>
</dbReference>
<reference evidence="8 9" key="1">
    <citation type="submission" date="2019-04" db="EMBL/GenBank/DDBJ databases">
        <authorList>
            <person name="Feng G."/>
            <person name="Zhu H."/>
        </authorList>
    </citation>
    <scope>NUCLEOTIDE SEQUENCE [LARGE SCALE GENOMIC DNA]</scope>
    <source>
        <strain evidence="8 9">6HR-1</strain>
    </source>
</reference>
<evidence type="ECO:0000256" key="1">
    <source>
        <dbReference type="ARBA" id="ARBA00005417"/>
    </source>
</evidence>
<dbReference type="OrthoDB" id="9806149at2"/>
<evidence type="ECO:0000256" key="2">
    <source>
        <dbReference type="ARBA" id="ARBA00022448"/>
    </source>
</evidence>
<feature type="domain" description="ABC transporter" evidence="7">
    <location>
        <begin position="39"/>
        <end position="270"/>
    </location>
</feature>
<sequence>MSAGCWPPARRRRSAATGRSSVPISAGEAAGESVGAPLLRVRGLEASYGKIRVLHGVDLTVHAGEVVTLLGPNGAGKSTLLRALSGLLPVQAGSVWLGDVQLSGMGPRAAVQAGLSHVIEGHRVFTAQTVRENLLLAAYDLPRAEREARVEEALSHFPEIAEKSHDKGASLSGGQQQMLAVAQGLVQRPRLLMLDEPSAGLSPVLVDRVLEVVSRLRRQGTAVLLVEQLVEKARAVSDRVYALAQGQIVLEAEAGAPDLAERLERAYFGTAAGPLHA</sequence>
<keyword evidence="2" id="KW-0813">Transport</keyword>
<dbReference type="PANTHER" id="PTHR43820">
    <property type="entry name" value="HIGH-AFFINITY BRANCHED-CHAIN AMINO ACID TRANSPORT ATP-BINDING PROTEIN LIVF"/>
    <property type="match status" value="1"/>
</dbReference>
<evidence type="ECO:0000313" key="8">
    <source>
        <dbReference type="EMBL" id="TGD98322.1"/>
    </source>
</evidence>
<dbReference type="SUPFAM" id="SSF52540">
    <property type="entry name" value="P-loop containing nucleoside triphosphate hydrolases"/>
    <property type="match status" value="1"/>
</dbReference>